<reference evidence="2" key="2">
    <citation type="submission" date="2021-04" db="EMBL/GenBank/DDBJ databases">
        <authorList>
            <person name="Gilroy R."/>
        </authorList>
    </citation>
    <scope>NUCLEOTIDE SEQUENCE</scope>
    <source>
        <strain evidence="2">ChiBcec18-1249</strain>
    </source>
</reference>
<organism evidence="2 3">
    <name type="scientific">Candidatus Oscillibacter excrementigallinarum</name>
    <dbReference type="NCBI Taxonomy" id="2838716"/>
    <lineage>
        <taxon>Bacteria</taxon>
        <taxon>Bacillati</taxon>
        <taxon>Bacillota</taxon>
        <taxon>Clostridia</taxon>
        <taxon>Eubacteriales</taxon>
        <taxon>Oscillospiraceae</taxon>
        <taxon>Oscillibacter</taxon>
    </lineage>
</organism>
<feature type="transmembrane region" description="Helical" evidence="1">
    <location>
        <begin position="35"/>
        <end position="56"/>
    </location>
</feature>
<feature type="transmembrane region" description="Helical" evidence="1">
    <location>
        <begin position="140"/>
        <end position="160"/>
    </location>
</feature>
<dbReference type="EMBL" id="DWZJ01000098">
    <property type="protein sequence ID" value="HJB14148.1"/>
    <property type="molecule type" value="Genomic_DNA"/>
</dbReference>
<proteinExistence type="predicted"/>
<feature type="transmembrane region" description="Helical" evidence="1">
    <location>
        <begin position="6"/>
        <end position="23"/>
    </location>
</feature>
<dbReference type="Pfam" id="PF06541">
    <property type="entry name" value="ABC_trans_CmpB"/>
    <property type="match status" value="1"/>
</dbReference>
<keyword evidence="1" id="KW-1133">Transmembrane helix</keyword>
<gene>
    <name evidence="2" type="ORF">H9787_10640</name>
</gene>
<keyword evidence="1" id="KW-0812">Transmembrane</keyword>
<comment type="caution">
    <text evidence="2">The sequence shown here is derived from an EMBL/GenBank/DDBJ whole genome shotgun (WGS) entry which is preliminary data.</text>
</comment>
<dbReference type="InterPro" id="IPR010540">
    <property type="entry name" value="CmpB_TMEM229"/>
</dbReference>
<dbReference type="AlphaFoldDB" id="A0A9D2LKE3"/>
<name>A0A9D2LKE3_9FIRM</name>
<dbReference type="Proteomes" id="UP000823824">
    <property type="component" value="Unassembled WGS sequence"/>
</dbReference>
<feature type="transmembrane region" description="Helical" evidence="1">
    <location>
        <begin position="62"/>
        <end position="85"/>
    </location>
</feature>
<evidence type="ECO:0000256" key="1">
    <source>
        <dbReference type="SAM" id="Phobius"/>
    </source>
</evidence>
<protein>
    <submittedName>
        <fullName evidence="2">ABC transporter permease</fullName>
    </submittedName>
</protein>
<evidence type="ECO:0000313" key="3">
    <source>
        <dbReference type="Proteomes" id="UP000823824"/>
    </source>
</evidence>
<keyword evidence="1" id="KW-0472">Membrane</keyword>
<accession>A0A9D2LKE3</accession>
<feature type="transmembrane region" description="Helical" evidence="1">
    <location>
        <begin position="106"/>
        <end position="134"/>
    </location>
</feature>
<evidence type="ECO:0000313" key="2">
    <source>
        <dbReference type="EMBL" id="HJB14148.1"/>
    </source>
</evidence>
<reference evidence="2" key="1">
    <citation type="journal article" date="2021" name="PeerJ">
        <title>Extensive microbial diversity within the chicken gut microbiome revealed by metagenomics and culture.</title>
        <authorList>
            <person name="Gilroy R."/>
            <person name="Ravi A."/>
            <person name="Getino M."/>
            <person name="Pursley I."/>
            <person name="Horton D.L."/>
            <person name="Alikhan N.F."/>
            <person name="Baker D."/>
            <person name="Gharbi K."/>
            <person name="Hall N."/>
            <person name="Watson M."/>
            <person name="Adriaenssens E.M."/>
            <person name="Foster-Nyarko E."/>
            <person name="Jarju S."/>
            <person name="Secka A."/>
            <person name="Antonio M."/>
            <person name="Oren A."/>
            <person name="Chaudhuri R.R."/>
            <person name="La Ragione R."/>
            <person name="Hildebrand F."/>
            <person name="Pallen M.J."/>
        </authorList>
    </citation>
    <scope>NUCLEOTIDE SEQUENCE</scope>
    <source>
        <strain evidence="2">ChiBcec18-1249</strain>
    </source>
</reference>
<sequence length="177" mass="19230">MSLMLWTFWTYSFFGYLLEKGYAAATHGSQRARKGFLLLPMCPVYGLGALAVLALPPSLTDGFWSLALWGGLTATAVEYVVHLLYDRLLGVRFWDYTQVRGNLRGRVCLPFSLAWSLLAAAGLPVVQGVLVPVLAAVPPAVTYAALLVFTADAVVSLRLLRRAGDTEILSLRALGRA</sequence>